<dbReference type="GO" id="GO:0070490">
    <property type="term" value="P:protein pupylation"/>
    <property type="evidence" value="ECO:0007669"/>
    <property type="project" value="UniProtKB-UniRule"/>
</dbReference>
<dbReference type="HAMAP" id="MF_02111">
    <property type="entry name" value="Pup_ligase"/>
    <property type="match status" value="1"/>
</dbReference>
<evidence type="ECO:0000256" key="6">
    <source>
        <dbReference type="ARBA" id="ARBA00022842"/>
    </source>
</evidence>
<accession>A0A918VFQ9</accession>
<comment type="catalytic activity">
    <reaction evidence="7">
        <text>ATP + [prokaryotic ubiquitin-like protein]-L-glutamate + [protein]-L-lysine = ADP + phosphate + N(6)-([prokaryotic ubiquitin-like protein]-gamma-L-glutamyl)-[protein]-L-lysine.</text>
        <dbReference type="EC" id="6.3.1.19"/>
    </reaction>
</comment>
<comment type="caution">
    <text evidence="10">The sequence shown here is derived from an EMBL/GenBank/DDBJ whole genome shotgun (WGS) entry which is preliminary data.</text>
</comment>
<dbReference type="InterPro" id="IPR004347">
    <property type="entry name" value="Pup_ligase/deamidase"/>
</dbReference>
<dbReference type="PANTHER" id="PTHR42307">
    <property type="entry name" value="PUP DEAMIDASE/DEPUPYLASE"/>
    <property type="match status" value="1"/>
</dbReference>
<dbReference type="EC" id="6.3.1.19" evidence="7 8"/>
<dbReference type="EMBL" id="BMWH01000013">
    <property type="protein sequence ID" value="GGZ93210.1"/>
    <property type="molecule type" value="Genomic_DNA"/>
</dbReference>
<comment type="pathway">
    <text evidence="7">Protein degradation; proteasomal Pup-dependent pathway.</text>
</comment>
<dbReference type="PIRSF" id="PIRSF018077">
    <property type="entry name" value="UCP018077"/>
    <property type="match status" value="1"/>
</dbReference>
<evidence type="ECO:0000256" key="3">
    <source>
        <dbReference type="ARBA" id="ARBA00022741"/>
    </source>
</evidence>
<feature type="active site" description="Proton acceptor" evidence="7 9">
    <location>
        <position position="57"/>
    </location>
</feature>
<dbReference type="Pfam" id="PF03136">
    <property type="entry name" value="Pup_ligase"/>
    <property type="match status" value="1"/>
</dbReference>
<dbReference type="GO" id="GO:0005524">
    <property type="term" value="F:ATP binding"/>
    <property type="evidence" value="ECO:0007669"/>
    <property type="project" value="UniProtKB-UniRule"/>
</dbReference>
<evidence type="ECO:0000256" key="7">
    <source>
        <dbReference type="HAMAP-Rule" id="MF_02111"/>
    </source>
</evidence>
<reference evidence="10" key="2">
    <citation type="submission" date="2020-09" db="EMBL/GenBank/DDBJ databases">
        <authorList>
            <person name="Sun Q."/>
            <person name="Ohkuma M."/>
        </authorList>
    </citation>
    <scope>NUCLEOTIDE SEQUENCE</scope>
    <source>
        <strain evidence="10">JCM 5016</strain>
    </source>
</reference>
<dbReference type="Proteomes" id="UP000623010">
    <property type="component" value="Unassembled WGS sequence"/>
</dbReference>
<gene>
    <name evidence="7 10" type="primary">pafA</name>
    <name evidence="10" type="ORF">GCM10010389_34850</name>
</gene>
<reference evidence="10" key="1">
    <citation type="journal article" date="2014" name="Int. J. Syst. Evol. Microbiol.">
        <title>Complete genome sequence of Corynebacterium casei LMG S-19264T (=DSM 44701T), isolated from a smear-ripened cheese.</title>
        <authorList>
            <consortium name="US DOE Joint Genome Institute (JGI-PGF)"/>
            <person name="Walter F."/>
            <person name="Albersmeier A."/>
            <person name="Kalinowski J."/>
            <person name="Ruckert C."/>
        </authorList>
    </citation>
    <scope>NUCLEOTIDE SEQUENCE</scope>
    <source>
        <strain evidence="10">JCM 5016</strain>
    </source>
</reference>
<evidence type="ECO:0000256" key="8">
    <source>
        <dbReference type="NCBIfam" id="TIGR03686"/>
    </source>
</evidence>
<comment type="function">
    <text evidence="7">Catalyzes the covalent attachment of the prokaryotic ubiquitin-like protein modifier Pup to the proteasomal substrate proteins, thereby targeting them for proteasomal degradation. This tagging system is termed pupylation. The ligation reaction involves the side-chain carboxylate of the C-terminal glutamate of Pup and the side-chain amino group of a substrate lysine.</text>
</comment>
<evidence type="ECO:0000256" key="5">
    <source>
        <dbReference type="ARBA" id="ARBA00022840"/>
    </source>
</evidence>
<dbReference type="GO" id="GO:0016879">
    <property type="term" value="F:ligase activity, forming carbon-nitrogen bonds"/>
    <property type="evidence" value="ECO:0007669"/>
    <property type="project" value="UniProtKB-UniRule"/>
</dbReference>
<sequence length="453" mass="52028">MDRRIFGLENEYGVTCTFRGQRRLSPDEVARYLFRRVVSWGRSSNVFLRNGARLYLDVGSHPEYATPECDNVTELVTHDKAGERILEGLLVDAERRLHEEGIAGDVYLFKNNTDSAGNSYGCHENYLVARHGEFSRLADILIPFLVTRQLLCGAGKVLQTPRGAVYCVSQRAEHIWEGVSSATTRSRPIINTRDEPHADAERYRRLHVIVGDSNMSETTMLLKVGATDLVLRMIEAGTVMRDLTLENPIRAIREVSHDITGRRKVRLASGREASALEVQREYFEKAADFCDRRGIRTGTVAQVLELWGRSLEAIETEDLDRIGTEIDWVMKYKLIERYRAKHNMTMSHPRVAQIDLAYHDIHRRRGLYYLLEKKGQAARICNDLKIFEGKSVPPQTTRARLRGDFIRRAQEQRRDFTVDWVHLKLNDQAQRTVLCKDPFRSVDDRVEKLIAGM</sequence>
<dbReference type="GO" id="GO:0019941">
    <property type="term" value="P:modification-dependent protein catabolic process"/>
    <property type="evidence" value="ECO:0007669"/>
    <property type="project" value="UniProtKB-UniRule"/>
</dbReference>
<comment type="pathway">
    <text evidence="7">Protein modification; protein pupylation.</text>
</comment>
<feature type="binding site" evidence="7">
    <location>
        <position position="63"/>
    </location>
    <ligand>
        <name>Mg(2+)</name>
        <dbReference type="ChEBI" id="CHEBI:18420"/>
    </ligand>
</feature>
<dbReference type="InterPro" id="IPR022279">
    <property type="entry name" value="Pup_ligase"/>
</dbReference>
<dbReference type="GO" id="GO:0000287">
    <property type="term" value="F:magnesium ion binding"/>
    <property type="evidence" value="ECO:0007669"/>
    <property type="project" value="UniProtKB-UniRule"/>
</dbReference>
<keyword evidence="1 7" id="KW-0436">Ligase</keyword>
<proteinExistence type="inferred from homology"/>
<evidence type="ECO:0000256" key="2">
    <source>
        <dbReference type="ARBA" id="ARBA00022723"/>
    </source>
</evidence>
<keyword evidence="4 7" id="KW-0833">Ubl conjugation pathway</keyword>
<protein>
    <recommendedName>
        <fullName evidence="7 8">Pup--protein ligase</fullName>
        <ecNumber evidence="7 8">6.3.1.19</ecNumber>
    </recommendedName>
    <alternativeName>
        <fullName evidence="7">Proteasome accessory factor A</fullName>
    </alternativeName>
    <alternativeName>
        <fullName evidence="7">Pup-conjugating enzyme</fullName>
    </alternativeName>
</protein>
<keyword evidence="3 7" id="KW-0547">Nucleotide-binding</keyword>
<keyword evidence="11" id="KW-1185">Reference proteome</keyword>
<organism evidence="10 11">
    <name type="scientific">Streptomyces echinoruber</name>
    <dbReference type="NCBI Taxonomy" id="68898"/>
    <lineage>
        <taxon>Bacteria</taxon>
        <taxon>Bacillati</taxon>
        <taxon>Actinomycetota</taxon>
        <taxon>Actinomycetes</taxon>
        <taxon>Kitasatosporales</taxon>
        <taxon>Streptomycetaceae</taxon>
        <taxon>Streptomyces</taxon>
    </lineage>
</organism>
<dbReference type="RefSeq" id="WP_190058346.1">
    <property type="nucleotide sequence ID" value="NZ_BMWH01000013.1"/>
</dbReference>
<evidence type="ECO:0000313" key="10">
    <source>
        <dbReference type="EMBL" id="GGZ93210.1"/>
    </source>
</evidence>
<comment type="similarity">
    <text evidence="7">Belongs to the Pup ligase/Pup deamidase family. Pup-conjugating enzyme subfamily.</text>
</comment>
<feature type="binding site" evidence="7">
    <location>
        <position position="9"/>
    </location>
    <ligand>
        <name>Mg(2+)</name>
        <dbReference type="ChEBI" id="CHEBI:18420"/>
    </ligand>
</feature>
<comment type="miscellaneous">
    <text evidence="7">The reaction mechanism probably proceeds via the activation of Pup by phosphorylation of its C-terminal glutamate, which is then subject to nucleophilic attack by the substrate lysine, resulting in an isopeptide bond and the release of phosphate as a good leaving group.</text>
</comment>
<dbReference type="PANTHER" id="PTHR42307:SF3">
    <property type="entry name" value="PUP--PROTEIN LIGASE"/>
    <property type="match status" value="1"/>
</dbReference>
<keyword evidence="6 7" id="KW-0460">Magnesium</keyword>
<feature type="binding site" evidence="7">
    <location>
        <position position="66"/>
    </location>
    <ligand>
        <name>ATP</name>
        <dbReference type="ChEBI" id="CHEBI:30616"/>
    </ligand>
</feature>
<name>A0A918VFQ9_9ACTN</name>
<dbReference type="GO" id="GO:0010498">
    <property type="term" value="P:proteasomal protein catabolic process"/>
    <property type="evidence" value="ECO:0007669"/>
    <property type="project" value="UniProtKB-UniRule"/>
</dbReference>
<keyword evidence="5 7" id="KW-0067">ATP-binding</keyword>
<dbReference type="GO" id="GO:0019787">
    <property type="term" value="F:ubiquitin-like protein transferase activity"/>
    <property type="evidence" value="ECO:0007669"/>
    <property type="project" value="UniProtKB-UniRule"/>
</dbReference>
<feature type="binding site" evidence="7">
    <location>
        <position position="420"/>
    </location>
    <ligand>
        <name>ATP</name>
        <dbReference type="ChEBI" id="CHEBI:30616"/>
    </ligand>
</feature>
<evidence type="ECO:0000313" key="11">
    <source>
        <dbReference type="Proteomes" id="UP000623010"/>
    </source>
</evidence>
<dbReference type="AlphaFoldDB" id="A0A918VFQ9"/>
<evidence type="ECO:0000256" key="4">
    <source>
        <dbReference type="ARBA" id="ARBA00022786"/>
    </source>
</evidence>
<keyword evidence="2 7" id="KW-0479">Metal-binding</keyword>
<dbReference type="NCBIfam" id="TIGR03686">
    <property type="entry name" value="pupylate_PafA"/>
    <property type="match status" value="1"/>
</dbReference>
<feature type="binding site" evidence="7">
    <location>
        <position position="53"/>
    </location>
    <ligand>
        <name>ATP</name>
        <dbReference type="ChEBI" id="CHEBI:30616"/>
    </ligand>
</feature>
<evidence type="ECO:0000256" key="9">
    <source>
        <dbReference type="PIRSR" id="PIRSR018077-1"/>
    </source>
</evidence>
<evidence type="ECO:0000256" key="1">
    <source>
        <dbReference type="ARBA" id="ARBA00022598"/>
    </source>
</evidence>
<feature type="binding site" evidence="7">
    <location>
        <position position="55"/>
    </location>
    <ligand>
        <name>Mg(2+)</name>
        <dbReference type="ChEBI" id="CHEBI:18420"/>
    </ligand>
</feature>